<dbReference type="Proteomes" id="UP001139409">
    <property type="component" value="Unassembled WGS sequence"/>
</dbReference>
<feature type="chain" id="PRO_5041114878" evidence="1">
    <location>
        <begin position="19"/>
        <end position="145"/>
    </location>
</feature>
<gene>
    <name evidence="2" type="ORF">LDX50_07560</name>
    <name evidence="3" type="ORF">LDX50_13530</name>
    <name evidence="4" type="ORF">LDX50_19250</name>
</gene>
<keyword evidence="1" id="KW-0732">Signal</keyword>
<accession>A0A9X1HT20</accession>
<protein>
    <submittedName>
        <fullName evidence="3">Uncharacterized protein</fullName>
    </submittedName>
</protein>
<evidence type="ECO:0000313" key="2">
    <source>
        <dbReference type="EMBL" id="MCA6074722.1"/>
    </source>
</evidence>
<feature type="signal peptide" evidence="1">
    <location>
        <begin position="1"/>
        <end position="18"/>
    </location>
</feature>
<dbReference type="AlphaFoldDB" id="A0A9X1HT20"/>
<dbReference type="EMBL" id="JAIXNE010000003">
    <property type="protein sequence ID" value="MCA6075899.1"/>
    <property type="molecule type" value="Genomic_DNA"/>
</dbReference>
<reference evidence="3" key="1">
    <citation type="submission" date="2021-09" db="EMBL/GenBank/DDBJ databases">
        <title>Fulvivirga sp. isolated from coastal sediment.</title>
        <authorList>
            <person name="Yu H."/>
        </authorList>
    </citation>
    <scope>NUCLEOTIDE SEQUENCE</scope>
    <source>
        <strain evidence="3">1062</strain>
    </source>
</reference>
<keyword evidence="5" id="KW-1185">Reference proteome</keyword>
<dbReference type="EMBL" id="JAIXNE010000002">
    <property type="protein sequence ID" value="MCA6074722.1"/>
    <property type="molecule type" value="Genomic_DNA"/>
</dbReference>
<sequence length="145" mass="17100">MKKLIPVLFVFLTFAAFSQDQEGFQNYDWFQAKYVKFKPGKAMEARRLLQEYLYRANEISGRLVLTFESDMGEWDHIAYLHLKDGPQQLSEPNADIETKWWNGVVKLAGSEQKAKEIIEAYTNCILTEEYNLVRMRDMQSQFSRK</sequence>
<proteinExistence type="predicted"/>
<evidence type="ECO:0000256" key="1">
    <source>
        <dbReference type="SAM" id="SignalP"/>
    </source>
</evidence>
<evidence type="ECO:0000313" key="5">
    <source>
        <dbReference type="Proteomes" id="UP001139409"/>
    </source>
</evidence>
<name>A0A9X1HT20_9BACT</name>
<evidence type="ECO:0000313" key="4">
    <source>
        <dbReference type="EMBL" id="MCA6077027.1"/>
    </source>
</evidence>
<comment type="caution">
    <text evidence="3">The sequence shown here is derived from an EMBL/GenBank/DDBJ whole genome shotgun (WGS) entry which is preliminary data.</text>
</comment>
<dbReference type="EMBL" id="JAIXNE010000004">
    <property type="protein sequence ID" value="MCA6077027.1"/>
    <property type="molecule type" value="Genomic_DNA"/>
</dbReference>
<organism evidence="3 5">
    <name type="scientific">Fulvivirga sedimenti</name>
    <dbReference type="NCBI Taxonomy" id="2879465"/>
    <lineage>
        <taxon>Bacteria</taxon>
        <taxon>Pseudomonadati</taxon>
        <taxon>Bacteroidota</taxon>
        <taxon>Cytophagia</taxon>
        <taxon>Cytophagales</taxon>
        <taxon>Fulvivirgaceae</taxon>
        <taxon>Fulvivirga</taxon>
    </lineage>
</organism>
<evidence type="ECO:0000313" key="3">
    <source>
        <dbReference type="EMBL" id="MCA6075899.1"/>
    </source>
</evidence>
<dbReference type="RefSeq" id="WP_225697835.1">
    <property type="nucleotide sequence ID" value="NZ_JAIXNE010000002.1"/>
</dbReference>